<keyword evidence="1" id="KW-0472">Membrane</keyword>
<keyword evidence="1" id="KW-0812">Transmembrane</keyword>
<dbReference type="Pfam" id="PF25937">
    <property type="entry name" value="DUF7980"/>
    <property type="match status" value="1"/>
</dbReference>
<name>A0AA97APK1_9CYAN</name>
<feature type="transmembrane region" description="Helical" evidence="1">
    <location>
        <begin position="29"/>
        <end position="47"/>
    </location>
</feature>
<gene>
    <name evidence="2" type="ORF">HJG54_29115</name>
</gene>
<evidence type="ECO:0000256" key="1">
    <source>
        <dbReference type="SAM" id="Phobius"/>
    </source>
</evidence>
<dbReference type="AlphaFoldDB" id="A0AA97APK1"/>
<organism evidence="2">
    <name type="scientific">Leptolyngbya sp. NK1-12</name>
    <dbReference type="NCBI Taxonomy" id="2547451"/>
    <lineage>
        <taxon>Bacteria</taxon>
        <taxon>Bacillati</taxon>
        <taxon>Cyanobacteriota</taxon>
        <taxon>Cyanophyceae</taxon>
        <taxon>Leptolyngbyales</taxon>
        <taxon>Leptolyngbyaceae</taxon>
        <taxon>Leptolyngbya group</taxon>
        <taxon>Leptolyngbya</taxon>
    </lineage>
</organism>
<feature type="transmembrane region" description="Helical" evidence="1">
    <location>
        <begin position="112"/>
        <end position="135"/>
    </location>
</feature>
<sequence length="159" mass="17424">MPSKHAAPLFKQFTKRLIKLPKHLSFKRLRGGLLFVLGYLLSPLCWWNDLIFNLPVAYGFGYLCSLVSAGWLLPGLIAGYWLSNVLGFVLMQFGAVDALQAEAKPRNPQKELLMGVVSSTIYTLVILALVQLQVIDTASLLPGELLNLGSLLPTSRGLG</sequence>
<protein>
    <submittedName>
        <fullName evidence="2">Uncharacterized protein</fullName>
    </submittedName>
</protein>
<dbReference type="InterPro" id="IPR058286">
    <property type="entry name" value="DUF7980"/>
</dbReference>
<proteinExistence type="predicted"/>
<dbReference type="EMBL" id="CP053587">
    <property type="protein sequence ID" value="WNZ27947.1"/>
    <property type="molecule type" value="Genomic_DNA"/>
</dbReference>
<keyword evidence="1" id="KW-1133">Transmembrane helix</keyword>
<feature type="transmembrane region" description="Helical" evidence="1">
    <location>
        <begin position="79"/>
        <end position="100"/>
    </location>
</feature>
<evidence type="ECO:0000313" key="2">
    <source>
        <dbReference type="EMBL" id="WNZ27947.1"/>
    </source>
</evidence>
<accession>A0AA97APK1</accession>
<reference evidence="2" key="1">
    <citation type="submission" date="2020-05" db="EMBL/GenBank/DDBJ databases">
        <authorList>
            <person name="Zhu T."/>
            <person name="Keshari N."/>
            <person name="Lu X."/>
        </authorList>
    </citation>
    <scope>NUCLEOTIDE SEQUENCE</scope>
    <source>
        <strain evidence="2">NK1-12</strain>
    </source>
</reference>